<feature type="transmembrane region" description="Helical" evidence="5">
    <location>
        <begin position="187"/>
        <end position="209"/>
    </location>
</feature>
<dbReference type="PANTHER" id="PTHR31102">
    <property type="match status" value="1"/>
</dbReference>
<dbReference type="PANTHER" id="PTHR31102:SF1">
    <property type="entry name" value="CATION_H+ EXCHANGER DOMAIN-CONTAINING PROTEIN"/>
    <property type="match status" value="1"/>
</dbReference>
<dbReference type="OrthoDB" id="9790604at2"/>
<feature type="transmembrane region" description="Helical" evidence="5">
    <location>
        <begin position="333"/>
        <end position="356"/>
    </location>
</feature>
<comment type="caution">
    <text evidence="7">The sequence shown here is derived from an EMBL/GenBank/DDBJ whole genome shotgun (WGS) entry which is preliminary data.</text>
</comment>
<keyword evidence="4 5" id="KW-0472">Membrane</keyword>
<dbReference type="Gene3D" id="1.20.1530.20">
    <property type="match status" value="1"/>
</dbReference>
<accession>A0A401UNC8</accession>
<dbReference type="AlphaFoldDB" id="A0A401UNC8"/>
<gene>
    <name evidence="7" type="ORF">Ctaglu_26530</name>
</gene>
<dbReference type="InterPro" id="IPR038770">
    <property type="entry name" value="Na+/solute_symporter_sf"/>
</dbReference>
<feature type="transmembrane region" description="Helical" evidence="5">
    <location>
        <begin position="221"/>
        <end position="237"/>
    </location>
</feature>
<name>A0A401UNC8_9CLOT</name>
<evidence type="ECO:0000256" key="2">
    <source>
        <dbReference type="ARBA" id="ARBA00022692"/>
    </source>
</evidence>
<proteinExistence type="predicted"/>
<dbReference type="InterPro" id="IPR051843">
    <property type="entry name" value="CPA1_transporter"/>
</dbReference>
<feature type="transmembrane region" description="Helical" evidence="5">
    <location>
        <begin position="273"/>
        <end position="294"/>
    </location>
</feature>
<comment type="subcellular location">
    <subcellularLocation>
        <location evidence="1">Membrane</location>
        <topology evidence="1">Multi-pass membrane protein</topology>
    </subcellularLocation>
</comment>
<keyword evidence="8" id="KW-1185">Reference proteome</keyword>
<dbReference type="Pfam" id="PF00999">
    <property type="entry name" value="Na_H_Exchanger"/>
    <property type="match status" value="1"/>
</dbReference>
<keyword evidence="3 5" id="KW-1133">Transmembrane helix</keyword>
<evidence type="ECO:0000256" key="5">
    <source>
        <dbReference type="SAM" id="Phobius"/>
    </source>
</evidence>
<reference evidence="7 8" key="1">
    <citation type="submission" date="2018-11" db="EMBL/GenBank/DDBJ databases">
        <title>Genome sequencing and assembly of Clostridium tagluense strain A121.</title>
        <authorList>
            <person name="Murakami T."/>
            <person name="Segawa T."/>
            <person name="Shcherbakova V.A."/>
            <person name="Mori H."/>
            <person name="Yoshimura Y."/>
        </authorList>
    </citation>
    <scope>NUCLEOTIDE SEQUENCE [LARGE SCALE GENOMIC DNA]</scope>
    <source>
        <strain evidence="7 8">A121</strain>
    </source>
</reference>
<organism evidence="7 8">
    <name type="scientific">Clostridium tagluense</name>
    <dbReference type="NCBI Taxonomy" id="360422"/>
    <lineage>
        <taxon>Bacteria</taxon>
        <taxon>Bacillati</taxon>
        <taxon>Bacillota</taxon>
        <taxon>Clostridia</taxon>
        <taxon>Eubacteriales</taxon>
        <taxon>Clostridiaceae</taxon>
        <taxon>Clostridium</taxon>
    </lineage>
</organism>
<feature type="transmembrane region" description="Helical" evidence="5">
    <location>
        <begin position="243"/>
        <end position="261"/>
    </location>
</feature>
<evidence type="ECO:0000259" key="6">
    <source>
        <dbReference type="Pfam" id="PF00999"/>
    </source>
</evidence>
<dbReference type="EMBL" id="BHYK01000014">
    <property type="protein sequence ID" value="GCD11030.1"/>
    <property type="molecule type" value="Genomic_DNA"/>
</dbReference>
<evidence type="ECO:0000313" key="8">
    <source>
        <dbReference type="Proteomes" id="UP000287872"/>
    </source>
</evidence>
<dbReference type="InterPro" id="IPR006153">
    <property type="entry name" value="Cation/H_exchanger_TM"/>
</dbReference>
<feature type="transmembrane region" description="Helical" evidence="5">
    <location>
        <begin position="300"/>
        <end position="321"/>
    </location>
</feature>
<sequence length="393" mass="41560">MAMSLAIIIILGLVFNKLFETLKLPGLLGMLILGVLLGPYGTNLISPDILKISPDLRKIALIIILLRAGLGIKKDTLNKVGVPALKMSCIPGIFEGLSIMFIASYVLGISKIEAGMLGFIIAAVSPAVVVPPMLKFISRGKGEKKGIPTIILAGASIDDVFAITIFSTFLGLYSGKNVNIPMKILDIPISILLGIALGVIVGIILTLIFKKYHMRDTKKTFILIAAAIMLTGVEDVFKEIVPIASLLGVMTIGFILLEKYSKVANRLSLKLNKVWVIAEILLFVLVGAQVNIYVAVSSGVLGLIIILLGLVARSIGVLVSLMGTDLNAKERLFCVISYIPKATVQAAMGAVPLAAGVKSGEVILAIAVLSIFITAPLGAIGIKISGEKLLPED</sequence>
<evidence type="ECO:0000256" key="3">
    <source>
        <dbReference type="ARBA" id="ARBA00022989"/>
    </source>
</evidence>
<dbReference type="GO" id="GO:0015297">
    <property type="term" value="F:antiporter activity"/>
    <property type="evidence" value="ECO:0007669"/>
    <property type="project" value="InterPro"/>
</dbReference>
<feature type="transmembrane region" description="Helical" evidence="5">
    <location>
        <begin position="89"/>
        <end position="108"/>
    </location>
</feature>
<feature type="transmembrane region" description="Helical" evidence="5">
    <location>
        <begin position="362"/>
        <end position="382"/>
    </location>
</feature>
<feature type="domain" description="Cation/H+ exchanger transmembrane" evidence="6">
    <location>
        <begin position="9"/>
        <end position="383"/>
    </location>
</feature>
<feature type="transmembrane region" description="Helical" evidence="5">
    <location>
        <begin position="26"/>
        <end position="45"/>
    </location>
</feature>
<evidence type="ECO:0000256" key="1">
    <source>
        <dbReference type="ARBA" id="ARBA00004141"/>
    </source>
</evidence>
<keyword evidence="2 5" id="KW-0812">Transmembrane</keyword>
<dbReference type="GO" id="GO:1902600">
    <property type="term" value="P:proton transmembrane transport"/>
    <property type="evidence" value="ECO:0007669"/>
    <property type="project" value="InterPro"/>
</dbReference>
<evidence type="ECO:0000313" key="7">
    <source>
        <dbReference type="EMBL" id="GCD11030.1"/>
    </source>
</evidence>
<feature type="transmembrane region" description="Helical" evidence="5">
    <location>
        <begin position="149"/>
        <end position="175"/>
    </location>
</feature>
<dbReference type="Proteomes" id="UP000287872">
    <property type="component" value="Unassembled WGS sequence"/>
</dbReference>
<protein>
    <submittedName>
        <fullName evidence="7">Potassium transporter</fullName>
    </submittedName>
</protein>
<evidence type="ECO:0000256" key="4">
    <source>
        <dbReference type="ARBA" id="ARBA00023136"/>
    </source>
</evidence>
<feature type="transmembrane region" description="Helical" evidence="5">
    <location>
        <begin position="114"/>
        <end position="137"/>
    </location>
</feature>
<dbReference type="GO" id="GO:0016020">
    <property type="term" value="C:membrane"/>
    <property type="evidence" value="ECO:0007669"/>
    <property type="project" value="UniProtKB-SubCell"/>
</dbReference>
<dbReference type="RefSeq" id="WP_125002471.1">
    <property type="nucleotide sequence ID" value="NZ_BHYK01000014.1"/>
</dbReference>